<reference evidence="1" key="1">
    <citation type="submission" date="2018-06" db="EMBL/GenBank/DDBJ databases">
        <authorList>
            <consortium name="Pathogen Informatics"/>
            <person name="Doyle S."/>
        </authorList>
    </citation>
    <scope>NUCLEOTIDE SEQUENCE [LARGE SCALE GENOMIC DNA]</scope>
    <source>
        <strain evidence="1">NCTC11421</strain>
    </source>
</reference>
<dbReference type="EMBL" id="UGRI01000001">
    <property type="protein sequence ID" value="SUA21614.1"/>
    <property type="molecule type" value="Genomic_DNA"/>
</dbReference>
<gene>
    <name evidence="1" type="ORF">NCTC11421_01554</name>
</gene>
<protein>
    <submittedName>
        <fullName evidence="1">Protein TraW</fullName>
    </submittedName>
</protein>
<name>A0A378VZ50_NEIGO</name>
<dbReference type="AlphaFoldDB" id="A0A378VZ50"/>
<sequence>MVRRSPFFRSEYVPQEKIASVASLVILATGISSWVAASTPPVEKVGDKIGTTYPIAEKHAIREIEARLKAKQDSGQLAAMQKEVQDRINRSALNLQPLEGLAKATKGSVRYFDPSYTLTETIYDQDGQIIAPAGTVVKPLEAAPIPFKMFFFDGREPDQIELAKKLAAEYGESFMPILTAGNWYELSVEMDQAVYYDQEGRMSKSFQLNEVPSLVSQEGGRLRVEVMKP</sequence>
<organism evidence="1">
    <name type="scientific">Neisseria gonorrhoeae</name>
    <dbReference type="NCBI Taxonomy" id="485"/>
    <lineage>
        <taxon>Bacteria</taxon>
        <taxon>Pseudomonadati</taxon>
        <taxon>Pseudomonadota</taxon>
        <taxon>Betaproteobacteria</taxon>
        <taxon>Neisseriales</taxon>
        <taxon>Neisseriaceae</taxon>
        <taxon>Neisseria</taxon>
    </lineage>
</organism>
<accession>A0A378VZ50</accession>
<evidence type="ECO:0000313" key="1">
    <source>
        <dbReference type="EMBL" id="SUA21614.1"/>
    </source>
</evidence>
<proteinExistence type="predicted"/>